<dbReference type="NCBIfam" id="NF040771">
    <property type="entry name" value="AAH_UGLYAH2"/>
    <property type="match status" value="1"/>
</dbReference>
<sequence>MSEQMTKPPASYYAALGGHPPQTQVMTDRAVFTEAYAVIPKGVMRDIVTSVFPFWNGTRAWVLARPMTGFAETFAQSIVEIAPGGGSDRPEPDAGVQGALFVVQGSVTVMLDGQDHPLTPGGFAYLPAESHWTIRNPGATPVLFHWVRKRFQGVEGLDRPDPIFANEADIAPSAMPGTDGRWATTRFIDPADVRYDMHVNVVTFEPGACIPFAETHVMEHGLYVLEGKAVYRLNRDWVEVEAGDFMWLRAFCPQACYAGGPGRFRYLLYKDVNRHPAFPSGF</sequence>
<feature type="domain" description="Cupin type-2" evidence="1">
    <location>
        <begin position="201"/>
        <end position="265"/>
    </location>
</feature>
<dbReference type="NCBIfam" id="NF008376">
    <property type="entry name" value="PRK11171.1-5"/>
    <property type="match status" value="1"/>
</dbReference>
<dbReference type="PANTHER" id="PTHR34571">
    <property type="entry name" value="(S)-UREIDOGLYCINE AMINOHYDROLASE"/>
    <property type="match status" value="1"/>
</dbReference>
<dbReference type="SUPFAM" id="SSF51182">
    <property type="entry name" value="RmlC-like cupins"/>
    <property type="match status" value="1"/>
</dbReference>
<dbReference type="Proteomes" id="UP000245708">
    <property type="component" value="Unassembled WGS sequence"/>
</dbReference>
<dbReference type="NCBIfam" id="NF008373">
    <property type="entry name" value="PRK11171.1-2"/>
    <property type="match status" value="1"/>
</dbReference>
<dbReference type="Pfam" id="PF07883">
    <property type="entry name" value="Cupin_2"/>
    <property type="match status" value="2"/>
</dbReference>
<evidence type="ECO:0000313" key="3">
    <source>
        <dbReference type="Proteomes" id="UP000245708"/>
    </source>
</evidence>
<dbReference type="InterPro" id="IPR013096">
    <property type="entry name" value="Cupin_2"/>
</dbReference>
<dbReference type="NCBIfam" id="TIGR03214">
    <property type="entry name" value="ura-cupin"/>
    <property type="match status" value="1"/>
</dbReference>
<gene>
    <name evidence="2" type="ORF">C7455_105260</name>
</gene>
<protein>
    <submittedName>
        <fullName evidence="2">(S)-ureidoglycine aminohydrolase</fullName>
    </submittedName>
</protein>
<dbReference type="InterPro" id="IPR011051">
    <property type="entry name" value="RmlC_Cupin_sf"/>
</dbReference>
<dbReference type="PANTHER" id="PTHR34571:SF1">
    <property type="entry name" value="(S)-UREIDOGLYCINE AMINOHYDROLASE"/>
    <property type="match status" value="1"/>
</dbReference>
<dbReference type="InterPro" id="IPR044697">
    <property type="entry name" value="UGlyAH_cupin_C"/>
</dbReference>
<keyword evidence="2" id="KW-0378">Hydrolase</keyword>
<organism evidence="2 3">
    <name type="scientific">Roseicyclus mahoneyensis</name>
    <dbReference type="NCBI Taxonomy" id="164332"/>
    <lineage>
        <taxon>Bacteria</taxon>
        <taxon>Pseudomonadati</taxon>
        <taxon>Pseudomonadota</taxon>
        <taxon>Alphaproteobacteria</taxon>
        <taxon>Rhodobacterales</taxon>
        <taxon>Roseobacteraceae</taxon>
        <taxon>Roseicyclus</taxon>
    </lineage>
</organism>
<dbReference type="Gene3D" id="2.60.120.10">
    <property type="entry name" value="Jelly Rolls"/>
    <property type="match status" value="2"/>
</dbReference>
<evidence type="ECO:0000259" key="1">
    <source>
        <dbReference type="Pfam" id="PF07883"/>
    </source>
</evidence>
<reference evidence="2 3" key="1">
    <citation type="submission" date="2018-05" db="EMBL/GenBank/DDBJ databases">
        <title>Genomic Encyclopedia of Type Strains, Phase IV (KMG-IV): sequencing the most valuable type-strain genomes for metagenomic binning, comparative biology and taxonomic classification.</title>
        <authorList>
            <person name="Goeker M."/>
        </authorList>
    </citation>
    <scope>NUCLEOTIDE SEQUENCE [LARGE SCALE GENOMIC DNA]</scope>
    <source>
        <strain evidence="2 3">DSM 16097</strain>
    </source>
</reference>
<keyword evidence="3" id="KW-1185">Reference proteome</keyword>
<dbReference type="EMBL" id="QGGW01000005">
    <property type="protein sequence ID" value="PWK60275.1"/>
    <property type="molecule type" value="Genomic_DNA"/>
</dbReference>
<dbReference type="InterPro" id="IPR044704">
    <property type="entry name" value="UGlyAH_cupin_N"/>
</dbReference>
<proteinExistence type="predicted"/>
<dbReference type="GO" id="GO:0071522">
    <property type="term" value="F:ureidoglycine aminohydrolase activity"/>
    <property type="evidence" value="ECO:0007669"/>
    <property type="project" value="InterPro"/>
</dbReference>
<dbReference type="CDD" id="cd02211">
    <property type="entry name" value="cupin_UGlyAH_N"/>
    <property type="match status" value="1"/>
</dbReference>
<accession>A0A316GYS7</accession>
<evidence type="ECO:0000313" key="2">
    <source>
        <dbReference type="EMBL" id="PWK60275.1"/>
    </source>
</evidence>
<dbReference type="InterPro" id="IPR014710">
    <property type="entry name" value="RmlC-like_jellyroll"/>
</dbReference>
<dbReference type="InterPro" id="IPR017627">
    <property type="entry name" value="UGHY"/>
</dbReference>
<feature type="domain" description="Cupin type-2" evidence="1">
    <location>
        <begin position="78"/>
        <end position="147"/>
    </location>
</feature>
<name>A0A316GYS7_9RHOB</name>
<dbReference type="AlphaFoldDB" id="A0A316GYS7"/>
<dbReference type="CDD" id="cd02212">
    <property type="entry name" value="cupin_UGlyAH_C"/>
    <property type="match status" value="1"/>
</dbReference>
<comment type="caution">
    <text evidence="2">The sequence shown here is derived from an EMBL/GenBank/DDBJ whole genome shotgun (WGS) entry which is preliminary data.</text>
</comment>